<evidence type="ECO:0000259" key="1">
    <source>
        <dbReference type="Pfam" id="PF08241"/>
    </source>
</evidence>
<dbReference type="eggNOG" id="COG4627">
    <property type="taxonomic scope" value="Bacteria"/>
</dbReference>
<dbReference type="CDD" id="cd02440">
    <property type="entry name" value="AdoMet_MTases"/>
    <property type="match status" value="1"/>
</dbReference>
<organism evidence="2 3">
    <name type="scientific">Sulfurimonas gotlandica (strain DSM 19862 / JCM 16533 / GD1)</name>
    <dbReference type="NCBI Taxonomy" id="929558"/>
    <lineage>
        <taxon>Bacteria</taxon>
        <taxon>Pseudomonadati</taxon>
        <taxon>Campylobacterota</taxon>
        <taxon>Epsilonproteobacteria</taxon>
        <taxon>Campylobacterales</taxon>
        <taxon>Sulfurimonadaceae</taxon>
        <taxon>Sulfurimonas</taxon>
    </lineage>
</organism>
<dbReference type="Proteomes" id="UP000006431">
    <property type="component" value="Unassembled WGS sequence"/>
</dbReference>
<feature type="domain" description="Methyltransferase type 11" evidence="1">
    <location>
        <begin position="47"/>
        <end position="93"/>
    </location>
</feature>
<dbReference type="RefSeq" id="WP_008340537.1">
    <property type="nucleotide sequence ID" value="NZ_AFRZ01000001.1"/>
</dbReference>
<dbReference type="SUPFAM" id="SSF53335">
    <property type="entry name" value="S-adenosyl-L-methionine-dependent methyltransferases"/>
    <property type="match status" value="1"/>
</dbReference>
<comment type="caution">
    <text evidence="2">The sequence shown here is derived from an EMBL/GenBank/DDBJ whole genome shotgun (WGS) entry which is preliminary data.</text>
</comment>
<dbReference type="GO" id="GO:0008757">
    <property type="term" value="F:S-adenosylmethionine-dependent methyltransferase activity"/>
    <property type="evidence" value="ECO:0007669"/>
    <property type="project" value="InterPro"/>
</dbReference>
<dbReference type="HOGENOM" id="CLU_116761_0_0_7"/>
<dbReference type="Gene3D" id="3.40.50.150">
    <property type="entry name" value="Vaccinia Virus protein VP39"/>
    <property type="match status" value="1"/>
</dbReference>
<dbReference type="InterPro" id="IPR013216">
    <property type="entry name" value="Methyltransf_11"/>
</dbReference>
<dbReference type="InterPro" id="IPR029063">
    <property type="entry name" value="SAM-dependent_MTases_sf"/>
</dbReference>
<gene>
    <name evidence="2" type="ORF">SMGD1_0490</name>
</gene>
<evidence type="ECO:0000313" key="2">
    <source>
        <dbReference type="EMBL" id="EHP29017.1"/>
    </source>
</evidence>
<evidence type="ECO:0000313" key="3">
    <source>
        <dbReference type="Proteomes" id="UP000006431"/>
    </source>
</evidence>
<dbReference type="PATRIC" id="fig|929558.5.peg.488"/>
<dbReference type="Pfam" id="PF08241">
    <property type="entry name" value="Methyltransf_11"/>
    <property type="match status" value="1"/>
</dbReference>
<accession>H1FV91</accession>
<keyword evidence="3" id="KW-1185">Reference proteome</keyword>
<name>H1FV91_SULGG</name>
<dbReference type="OrthoDB" id="9790710at2"/>
<dbReference type="EMBL" id="AFRZ01000001">
    <property type="protein sequence ID" value="EHP29017.1"/>
    <property type="molecule type" value="Genomic_DNA"/>
</dbReference>
<sequence length="203" mass="23786">MEVLYKNNSQQKLKSKDFIKVELGCGPNKKIKDAISVDIVDLDEVDIVANINNGLPFDDNSIDEIYSFHFLEHVSDLEFVLKEIHRVLKPNGKKIGTVPHFANPYFYSDPTHNSFFGLYSFSYFDKEQKLFKRKVPTFYMSEFFEVSDVKLGFTSPFVGRYAFKKIVGFFVNLCTYTKEFHEENFCYLIPPYEIKFELTKINK</sequence>
<protein>
    <recommendedName>
        <fullName evidence="1">Methyltransferase type 11 domain-containing protein</fullName>
    </recommendedName>
</protein>
<reference evidence="2 3" key="1">
    <citation type="journal article" date="2012" name="Proc. Natl. Acad. Sci. U.S.A.">
        <title>Genome and physiology of a model Epsilonproteobacterium responsible for sulfide detoxification in marine oxygen depletion zones.</title>
        <authorList>
            <person name="Grote J."/>
            <person name="Schott T."/>
            <person name="Bruckner C.G."/>
            <person name="Glockner F.O."/>
            <person name="Jost G."/>
            <person name="Teeling H."/>
            <person name="Labrenz M."/>
            <person name="Jurgens K."/>
        </authorList>
    </citation>
    <scope>NUCLEOTIDE SEQUENCE [LARGE SCALE GENOMIC DNA]</scope>
    <source>
        <strain evidence="2 3">GD1</strain>
    </source>
</reference>
<dbReference type="AlphaFoldDB" id="H1FV91"/>
<proteinExistence type="predicted"/>
<dbReference type="STRING" id="929558.SMGD1_0490"/>